<dbReference type="OrthoDB" id="2015260at2759"/>
<gene>
    <name evidence="4" type="ORF">POTOM_056494</name>
</gene>
<evidence type="ECO:0000259" key="3">
    <source>
        <dbReference type="PROSITE" id="PS51485"/>
    </source>
</evidence>
<feature type="transmembrane region" description="Helical" evidence="1">
    <location>
        <begin position="141"/>
        <end position="161"/>
    </location>
</feature>
<sequence>MASRLCFNIGFLIVASVGLLHGAYAANTYIVGGDLGWIIPPNSSYYEEWTSQSTFQIGDSFVFNWTTGTHTATEVSTKEEYDNCTKMGIILKDAGVKVTFKDNATHYFLCSEGTHCEQGQKMVIKIGDGIPPSFAAPSLTAAAAAAALSALFFSTLAIFFLN</sequence>
<dbReference type="Proteomes" id="UP000886885">
    <property type="component" value="Chromosome 18A"/>
</dbReference>
<dbReference type="GO" id="GO:0009055">
    <property type="term" value="F:electron transfer activity"/>
    <property type="evidence" value="ECO:0007669"/>
    <property type="project" value="InterPro"/>
</dbReference>
<accession>A0A8X7Y8M5</accession>
<dbReference type="FunFam" id="2.60.40.420:FF:000136">
    <property type="entry name" value="Predicted protein"/>
    <property type="match status" value="1"/>
</dbReference>
<keyword evidence="1" id="KW-0472">Membrane</keyword>
<dbReference type="GO" id="GO:0005886">
    <property type="term" value="C:plasma membrane"/>
    <property type="evidence" value="ECO:0007669"/>
    <property type="project" value="TreeGrafter"/>
</dbReference>
<feature type="signal peptide" evidence="2">
    <location>
        <begin position="1"/>
        <end position="25"/>
    </location>
</feature>
<dbReference type="AlphaFoldDB" id="A0A8X7Y8M5"/>
<organism evidence="4 5">
    <name type="scientific">Populus tomentosa</name>
    <name type="common">Chinese white poplar</name>
    <dbReference type="NCBI Taxonomy" id="118781"/>
    <lineage>
        <taxon>Eukaryota</taxon>
        <taxon>Viridiplantae</taxon>
        <taxon>Streptophyta</taxon>
        <taxon>Embryophyta</taxon>
        <taxon>Tracheophyta</taxon>
        <taxon>Spermatophyta</taxon>
        <taxon>Magnoliopsida</taxon>
        <taxon>eudicotyledons</taxon>
        <taxon>Gunneridae</taxon>
        <taxon>Pentapetalae</taxon>
        <taxon>rosids</taxon>
        <taxon>fabids</taxon>
        <taxon>Malpighiales</taxon>
        <taxon>Salicaceae</taxon>
        <taxon>Saliceae</taxon>
        <taxon>Populus</taxon>
    </lineage>
</organism>
<feature type="chain" id="PRO_5036464845" description="Phytocyanin domain-containing protein" evidence="2">
    <location>
        <begin position="26"/>
        <end position="162"/>
    </location>
</feature>
<dbReference type="PANTHER" id="PTHR33021">
    <property type="entry name" value="BLUE COPPER PROTEIN"/>
    <property type="match status" value="1"/>
</dbReference>
<dbReference type="PANTHER" id="PTHR33021:SF497">
    <property type="entry name" value="PHYTOCYANIN DOMAIN-CONTAINING PROTEIN"/>
    <property type="match status" value="1"/>
</dbReference>
<protein>
    <recommendedName>
        <fullName evidence="3">Phytocyanin domain-containing protein</fullName>
    </recommendedName>
</protein>
<keyword evidence="1" id="KW-1133">Transmembrane helix</keyword>
<dbReference type="InterPro" id="IPR003245">
    <property type="entry name" value="Phytocyanin_dom"/>
</dbReference>
<keyword evidence="5" id="KW-1185">Reference proteome</keyword>
<keyword evidence="2" id="KW-0732">Signal</keyword>
<dbReference type="EMBL" id="JAAWWB010000035">
    <property type="protein sequence ID" value="KAG6741010.1"/>
    <property type="molecule type" value="Genomic_DNA"/>
</dbReference>
<dbReference type="Pfam" id="PF02298">
    <property type="entry name" value="Cu_bind_like"/>
    <property type="match status" value="1"/>
</dbReference>
<evidence type="ECO:0000313" key="5">
    <source>
        <dbReference type="Proteomes" id="UP000886885"/>
    </source>
</evidence>
<evidence type="ECO:0000256" key="2">
    <source>
        <dbReference type="SAM" id="SignalP"/>
    </source>
</evidence>
<dbReference type="PROSITE" id="PS51485">
    <property type="entry name" value="PHYTOCYANIN"/>
    <property type="match status" value="1"/>
</dbReference>
<keyword evidence="1" id="KW-0812">Transmembrane</keyword>
<dbReference type="InterPro" id="IPR039391">
    <property type="entry name" value="Phytocyanin-like"/>
</dbReference>
<evidence type="ECO:0000313" key="4">
    <source>
        <dbReference type="EMBL" id="KAG6741010.1"/>
    </source>
</evidence>
<proteinExistence type="predicted"/>
<evidence type="ECO:0000256" key="1">
    <source>
        <dbReference type="SAM" id="Phobius"/>
    </source>
</evidence>
<reference evidence="4" key="1">
    <citation type="journal article" date="2020" name="bioRxiv">
        <title>Hybrid origin of Populus tomentosa Carr. identified through genome sequencing and phylogenomic analysis.</title>
        <authorList>
            <person name="An X."/>
            <person name="Gao K."/>
            <person name="Chen Z."/>
            <person name="Li J."/>
            <person name="Yang X."/>
            <person name="Yang X."/>
            <person name="Zhou J."/>
            <person name="Guo T."/>
            <person name="Zhao T."/>
            <person name="Huang S."/>
            <person name="Miao D."/>
            <person name="Khan W.U."/>
            <person name="Rao P."/>
            <person name="Ye M."/>
            <person name="Lei B."/>
            <person name="Liao W."/>
            <person name="Wang J."/>
            <person name="Ji L."/>
            <person name="Li Y."/>
            <person name="Guo B."/>
            <person name="Mustafa N.S."/>
            <person name="Li S."/>
            <person name="Yun Q."/>
            <person name="Keller S.R."/>
            <person name="Mao J."/>
            <person name="Zhang R."/>
            <person name="Strauss S.H."/>
        </authorList>
    </citation>
    <scope>NUCLEOTIDE SEQUENCE</scope>
    <source>
        <strain evidence="4">GM15</strain>
        <tissue evidence="4">Leaf</tissue>
    </source>
</reference>
<feature type="domain" description="Phytocyanin" evidence="3">
    <location>
        <begin position="27"/>
        <end position="128"/>
    </location>
</feature>
<comment type="caution">
    <text evidence="4">The sequence shown here is derived from an EMBL/GenBank/DDBJ whole genome shotgun (WGS) entry which is preliminary data.</text>
</comment>
<name>A0A8X7Y8M5_POPTO</name>